<proteinExistence type="predicted"/>
<keyword evidence="2" id="KW-1185">Reference proteome</keyword>
<sequence>MVEIIPPKRKPSQSFHDWPLDVVYSIMVEAVEDDEPNWACARVSKQVQSWVEPILYRSIVLGMEKPRELSSLSMLGLGAFECLHRTILHHPAKLDGFFAMHVKKLGFRTLFDEGKTLEIMAACPNVSQLEYRTSILYQDASADVLKVGGHTTWEKVRPKWLLIHANMFVPKQRYFGAPIFKNVTRLELIWNFNTTWNLPSLVLRRALTHLCISTSPFDPDPRIAIAAMSNLSAMRQSSKEFVDSLVVCIFSITNIEFAAGPAIQYLHTDPASNVVVALDDVDFYEAFIEQDDEESKKIAEGLIPRSTRSEMYTGIVNEAAFWKRAGDKVKERARLLTLRNSLNDSDAHQADAEDE</sequence>
<reference evidence="1 2" key="1">
    <citation type="journal article" date="2020" name="ISME J.">
        <title>Uncovering the hidden diversity of litter-decomposition mechanisms in mushroom-forming fungi.</title>
        <authorList>
            <person name="Floudas D."/>
            <person name="Bentzer J."/>
            <person name="Ahren D."/>
            <person name="Johansson T."/>
            <person name="Persson P."/>
            <person name="Tunlid A."/>
        </authorList>
    </citation>
    <scope>NUCLEOTIDE SEQUENCE [LARGE SCALE GENOMIC DNA]</scope>
    <source>
        <strain evidence="1 2">CBS 175.51</strain>
    </source>
</reference>
<protein>
    <submittedName>
        <fullName evidence="1">Uncharacterized protein</fullName>
    </submittedName>
</protein>
<name>A0A8H5F1W5_9AGAR</name>
<dbReference type="EMBL" id="JAACJK010000170">
    <property type="protein sequence ID" value="KAF5320293.1"/>
    <property type="molecule type" value="Genomic_DNA"/>
</dbReference>
<evidence type="ECO:0000313" key="1">
    <source>
        <dbReference type="EMBL" id="KAF5320293.1"/>
    </source>
</evidence>
<comment type="caution">
    <text evidence="1">The sequence shown here is derived from an EMBL/GenBank/DDBJ whole genome shotgun (WGS) entry which is preliminary data.</text>
</comment>
<organism evidence="1 2">
    <name type="scientific">Ephemerocybe angulata</name>
    <dbReference type="NCBI Taxonomy" id="980116"/>
    <lineage>
        <taxon>Eukaryota</taxon>
        <taxon>Fungi</taxon>
        <taxon>Dikarya</taxon>
        <taxon>Basidiomycota</taxon>
        <taxon>Agaricomycotina</taxon>
        <taxon>Agaricomycetes</taxon>
        <taxon>Agaricomycetidae</taxon>
        <taxon>Agaricales</taxon>
        <taxon>Agaricineae</taxon>
        <taxon>Psathyrellaceae</taxon>
        <taxon>Ephemerocybe</taxon>
    </lineage>
</organism>
<dbReference type="AlphaFoldDB" id="A0A8H5F1W5"/>
<evidence type="ECO:0000313" key="2">
    <source>
        <dbReference type="Proteomes" id="UP000541558"/>
    </source>
</evidence>
<dbReference type="Proteomes" id="UP000541558">
    <property type="component" value="Unassembled WGS sequence"/>
</dbReference>
<accession>A0A8H5F1W5</accession>
<dbReference type="OrthoDB" id="2900663at2759"/>
<gene>
    <name evidence="1" type="ORF">D9611_011357</name>
</gene>